<dbReference type="EMBL" id="ANJV01000302">
    <property type="protein sequence ID" value="EPC49232.1"/>
    <property type="molecule type" value="Genomic_DNA"/>
</dbReference>
<sequence>LRNMACRQMLNFLLKFNIAYFANVGFRVNIQHFDPSVLSRQTKPHCGLPQFWGQFCLMLLLNFKCVPNGLKKWSIQPNRFLRWIGSQLNLF</sequence>
<name>A0A8E0IDC0_LACPA</name>
<comment type="caution">
    <text evidence="1">The sequence shown here is derived from an EMBL/GenBank/DDBJ whole genome shotgun (WGS) entry which is preliminary data.</text>
</comment>
<evidence type="ECO:0000313" key="2">
    <source>
        <dbReference type="Proteomes" id="UP000014303"/>
    </source>
</evidence>
<organism evidence="1 2">
    <name type="scientific">Lacticaseibacillus paracasei subsp. paracasei Lpp7</name>
    <dbReference type="NCBI Taxonomy" id="1256200"/>
    <lineage>
        <taxon>Bacteria</taxon>
        <taxon>Bacillati</taxon>
        <taxon>Bacillota</taxon>
        <taxon>Bacilli</taxon>
        <taxon>Lactobacillales</taxon>
        <taxon>Lactobacillaceae</taxon>
        <taxon>Lacticaseibacillus</taxon>
    </lineage>
</organism>
<dbReference type="AlphaFoldDB" id="A0A8E0IDC0"/>
<dbReference type="Proteomes" id="UP000014303">
    <property type="component" value="Unassembled WGS sequence"/>
</dbReference>
<protein>
    <submittedName>
        <fullName evidence="1">Uncharacterized protein</fullName>
    </submittedName>
</protein>
<reference evidence="1 2" key="1">
    <citation type="journal article" date="2013" name="PLoS ONE">
        <title>Lactobacillus paracasei comparative genomics: towards species pan-genome definition and exploitation of diversity.</title>
        <authorList>
            <person name="Smokvina T."/>
            <person name="Wels M."/>
            <person name="Polka J."/>
            <person name="Chervaux C."/>
            <person name="Brisse S."/>
            <person name="Boekhorst J."/>
            <person name="van Hylckama Vlieg J.E."/>
            <person name="Siezen R.J."/>
        </authorList>
    </citation>
    <scope>NUCLEOTIDE SEQUENCE [LARGE SCALE GENOMIC DNA]</scope>
    <source>
        <strain evidence="1 2">Lpp7</strain>
    </source>
</reference>
<proteinExistence type="predicted"/>
<feature type="non-terminal residue" evidence="1">
    <location>
        <position position="1"/>
    </location>
</feature>
<accession>A0A8E0IDC0</accession>
<gene>
    <name evidence="1" type="ORF">Lpp7_13200</name>
</gene>
<evidence type="ECO:0000313" key="1">
    <source>
        <dbReference type="EMBL" id="EPC49232.1"/>
    </source>
</evidence>